<accession>A0A382I0X0</accession>
<dbReference type="SUPFAM" id="SSF75553">
    <property type="entry name" value="Smc hinge domain"/>
    <property type="match status" value="1"/>
</dbReference>
<evidence type="ECO:0000259" key="3">
    <source>
        <dbReference type="SMART" id="SM00968"/>
    </source>
</evidence>
<dbReference type="InterPro" id="IPR010935">
    <property type="entry name" value="SMC_hinge"/>
</dbReference>
<protein>
    <recommendedName>
        <fullName evidence="3">SMC hinge domain-containing protein</fullName>
    </recommendedName>
</protein>
<feature type="region of interest" description="Disordered" evidence="2">
    <location>
        <begin position="34"/>
        <end position="55"/>
    </location>
</feature>
<proteinExistence type="predicted"/>
<dbReference type="AlphaFoldDB" id="A0A382I0X0"/>
<dbReference type="SMART" id="SM00968">
    <property type="entry name" value="SMC_hinge"/>
    <property type="match status" value="1"/>
</dbReference>
<dbReference type="GO" id="GO:0005524">
    <property type="term" value="F:ATP binding"/>
    <property type="evidence" value="ECO:0007669"/>
    <property type="project" value="InterPro"/>
</dbReference>
<dbReference type="SUPFAM" id="SSF57997">
    <property type="entry name" value="Tropomyosin"/>
    <property type="match status" value="1"/>
</dbReference>
<dbReference type="GO" id="GO:0005694">
    <property type="term" value="C:chromosome"/>
    <property type="evidence" value="ECO:0007669"/>
    <property type="project" value="InterPro"/>
</dbReference>
<dbReference type="Pfam" id="PF06470">
    <property type="entry name" value="SMC_hinge"/>
    <property type="match status" value="1"/>
</dbReference>
<feature type="compositionally biased region" description="Basic and acidic residues" evidence="2">
    <location>
        <begin position="34"/>
        <end position="46"/>
    </location>
</feature>
<gene>
    <name evidence="4" type="ORF">METZ01_LOCUS245879</name>
</gene>
<evidence type="ECO:0000313" key="4">
    <source>
        <dbReference type="EMBL" id="SVB93025.1"/>
    </source>
</evidence>
<dbReference type="PANTHER" id="PTHR43977">
    <property type="entry name" value="STRUCTURAL MAINTENANCE OF CHROMOSOMES PROTEIN 3"/>
    <property type="match status" value="1"/>
</dbReference>
<feature type="non-terminal residue" evidence="4">
    <location>
        <position position="1"/>
    </location>
</feature>
<feature type="coiled-coil region" evidence="1">
    <location>
        <begin position="249"/>
        <end position="283"/>
    </location>
</feature>
<dbReference type="EMBL" id="UINC01064396">
    <property type="protein sequence ID" value="SVB93025.1"/>
    <property type="molecule type" value="Genomic_DNA"/>
</dbReference>
<evidence type="ECO:0000256" key="2">
    <source>
        <dbReference type="SAM" id="MobiDB-lite"/>
    </source>
</evidence>
<name>A0A382I0X0_9ZZZZ</name>
<keyword evidence="1" id="KW-0175">Coiled coil</keyword>
<organism evidence="4">
    <name type="scientific">marine metagenome</name>
    <dbReference type="NCBI Taxonomy" id="408172"/>
    <lineage>
        <taxon>unclassified sequences</taxon>
        <taxon>metagenomes</taxon>
        <taxon>ecological metagenomes</taxon>
    </lineage>
</organism>
<dbReference type="Gene3D" id="3.30.70.1620">
    <property type="match status" value="1"/>
</dbReference>
<feature type="non-terminal residue" evidence="4">
    <location>
        <position position="455"/>
    </location>
</feature>
<feature type="domain" description="SMC hinge" evidence="3">
    <location>
        <begin position="314"/>
        <end position="427"/>
    </location>
</feature>
<evidence type="ECO:0000256" key="1">
    <source>
        <dbReference type="SAM" id="Coils"/>
    </source>
</evidence>
<dbReference type="GO" id="GO:0051276">
    <property type="term" value="P:chromosome organization"/>
    <property type="evidence" value="ECO:0007669"/>
    <property type="project" value="InterPro"/>
</dbReference>
<sequence>GRNLKLRHELIGRELDRLRAVDAAKKLRQIKSEKTLKEEKHNHDSSETADLAKSQSTLKNEISTIEAEKSAFTVKLNAFQQAKSDIEKGLSTEQEKCNNAISQIRISEKRLLQNQNRLPDIATELEKMNQDQGRVDSELEDVKRSIHKLNGEKNLMDKKIESNDSKIKSVLDHQSELAGKKNVIDKKIQVLQDELHNAIIVKSQTASQKNTIENKINDNITKHKNIDNELTNLKRSSDKFSQATSDKRSREIELKISKLSEQRKKMENDLVELELILDKSSKAGHRYNEKIKLVKDVMHEDYTISQLKGDAKKLGILGFVYEVLSWNKQYERAVLATCADWIKATIVPDFETLVSLAQVARNRRLPKLKIIPLNAIPEFRMKMPKTSGLLGVLSDYVKCDREYLPIARFLFGNIILTQTGKDAHQLSKAGYKAVSINGEFFESKTNAITIDINSK</sequence>
<reference evidence="4" key="1">
    <citation type="submission" date="2018-05" db="EMBL/GenBank/DDBJ databases">
        <authorList>
            <person name="Lanie J.A."/>
            <person name="Ng W.-L."/>
            <person name="Kazmierczak K.M."/>
            <person name="Andrzejewski T.M."/>
            <person name="Davidsen T.M."/>
            <person name="Wayne K.J."/>
            <person name="Tettelin H."/>
            <person name="Glass J.I."/>
            <person name="Rusch D."/>
            <person name="Podicherti R."/>
            <person name="Tsui H.-C.T."/>
            <person name="Winkler M.E."/>
        </authorList>
    </citation>
    <scope>NUCLEOTIDE SEQUENCE</scope>
</reference>
<dbReference type="InterPro" id="IPR036277">
    <property type="entry name" value="SMC_hinge_sf"/>
</dbReference>